<name>A0AA37Q3J6_9BACT</name>
<accession>A0AA37Q3J6</accession>
<gene>
    <name evidence="1" type="ORF">rosag_22470</name>
</gene>
<proteinExistence type="predicted"/>
<evidence type="ECO:0000313" key="1">
    <source>
        <dbReference type="EMBL" id="GLC25734.1"/>
    </source>
</evidence>
<comment type="caution">
    <text evidence="1">The sequence shown here is derived from an EMBL/GenBank/DDBJ whole genome shotgun (WGS) entry which is preliminary data.</text>
</comment>
<dbReference type="PROSITE" id="PS51257">
    <property type="entry name" value="PROKAR_LIPOPROTEIN"/>
    <property type="match status" value="1"/>
</dbReference>
<protein>
    <submittedName>
        <fullName evidence="1">Uncharacterized protein</fullName>
    </submittedName>
</protein>
<reference evidence="1" key="1">
    <citation type="submission" date="2022-08" db="EMBL/GenBank/DDBJ databases">
        <title>Draft genome sequencing of Roseisolibacter agri AW1220.</title>
        <authorList>
            <person name="Tobiishi Y."/>
            <person name="Tonouchi A."/>
        </authorList>
    </citation>
    <scope>NUCLEOTIDE SEQUENCE</scope>
    <source>
        <strain evidence="1">AW1220</strain>
    </source>
</reference>
<keyword evidence="2" id="KW-1185">Reference proteome</keyword>
<dbReference type="RefSeq" id="WP_284350196.1">
    <property type="nucleotide sequence ID" value="NZ_BRXS01000003.1"/>
</dbReference>
<dbReference type="Proteomes" id="UP001161325">
    <property type="component" value="Unassembled WGS sequence"/>
</dbReference>
<evidence type="ECO:0000313" key="2">
    <source>
        <dbReference type="Proteomes" id="UP001161325"/>
    </source>
</evidence>
<sequence>MQRSAHTAALTAVTLAACGGSEPTRTIDTPPIDTTTLVGTWIGTLDGGSAANSYGSSGITIVLRADSTLTAKATNPLYCDLSDTRWRVTGTQFTANGRDCDGVVVTFAAPVGTVRLTGTWTASSGRAGTFTIAKQ</sequence>
<dbReference type="AlphaFoldDB" id="A0AA37Q3J6"/>
<organism evidence="1 2">
    <name type="scientific">Roseisolibacter agri</name>
    <dbReference type="NCBI Taxonomy" id="2014610"/>
    <lineage>
        <taxon>Bacteria</taxon>
        <taxon>Pseudomonadati</taxon>
        <taxon>Gemmatimonadota</taxon>
        <taxon>Gemmatimonadia</taxon>
        <taxon>Gemmatimonadales</taxon>
        <taxon>Gemmatimonadaceae</taxon>
        <taxon>Roseisolibacter</taxon>
    </lineage>
</organism>
<dbReference type="EMBL" id="BRXS01000003">
    <property type="protein sequence ID" value="GLC25734.1"/>
    <property type="molecule type" value="Genomic_DNA"/>
</dbReference>